<evidence type="ECO:0000259" key="1">
    <source>
        <dbReference type="Pfam" id="PF08241"/>
    </source>
</evidence>
<proteinExistence type="predicted"/>
<dbReference type="GO" id="GO:0032259">
    <property type="term" value="P:methylation"/>
    <property type="evidence" value="ECO:0007669"/>
    <property type="project" value="UniProtKB-KW"/>
</dbReference>
<protein>
    <submittedName>
        <fullName evidence="2">Type 11 methyltransferase</fullName>
    </submittedName>
</protein>
<dbReference type="Gene3D" id="3.40.50.150">
    <property type="entry name" value="Vaccinia Virus protein VP39"/>
    <property type="match status" value="1"/>
</dbReference>
<dbReference type="PATRIC" id="fig|281456.6.peg.199"/>
<dbReference type="SUPFAM" id="SSF53335">
    <property type="entry name" value="S-adenosyl-L-methionine-dependent methyltransferases"/>
    <property type="match status" value="1"/>
</dbReference>
<gene>
    <name evidence="2" type="ORF">Tfer_0194</name>
</gene>
<evidence type="ECO:0000313" key="2">
    <source>
        <dbReference type="EMBL" id="KNZ71118.1"/>
    </source>
</evidence>
<dbReference type="PANTHER" id="PTHR43591:SF24">
    <property type="entry name" value="2-METHOXY-6-POLYPRENYL-1,4-BENZOQUINOL METHYLASE, MITOCHONDRIAL"/>
    <property type="match status" value="1"/>
</dbReference>
<dbReference type="AlphaFoldDB" id="A0A0L6W6W4"/>
<keyword evidence="3" id="KW-1185">Reference proteome</keyword>
<organism evidence="2 3">
    <name type="scientific">Thermincola ferriacetica</name>
    <dbReference type="NCBI Taxonomy" id="281456"/>
    <lineage>
        <taxon>Bacteria</taxon>
        <taxon>Bacillati</taxon>
        <taxon>Bacillota</taxon>
        <taxon>Clostridia</taxon>
        <taxon>Eubacteriales</taxon>
        <taxon>Thermincolaceae</taxon>
        <taxon>Thermincola</taxon>
    </lineage>
</organism>
<dbReference type="EMBL" id="LGTE01000001">
    <property type="protein sequence ID" value="KNZ71118.1"/>
    <property type="molecule type" value="Genomic_DNA"/>
</dbReference>
<dbReference type="Pfam" id="PF08241">
    <property type="entry name" value="Methyltransf_11"/>
    <property type="match status" value="1"/>
</dbReference>
<name>A0A0L6W6W4_9FIRM</name>
<dbReference type="CDD" id="cd02440">
    <property type="entry name" value="AdoMet_MTases"/>
    <property type="match status" value="1"/>
</dbReference>
<sequence>MELTEAKRYIAEQWNHWSVSYDEQYAHGVKSHAEVEAWKKVLATAIGTTPCRILDVGTGTGFLALLLAEMGHNCTGLDISAKMLEQAKKKGSNLKNRPVFDFGDAEALPLPDNCMDVVANRHLLWTLPDPQKALTEWLRVLKPGGKLVVINGVWGSIGLPAKARRLIGNIMIMLAERRNPWKDGYSNEIKEQLPLYGDVPPEEIIRLMREAGVEDVQIVDMSNVERAENAAMPQRYRIAYSHKRYLIVGKKK</sequence>
<evidence type="ECO:0000313" key="3">
    <source>
        <dbReference type="Proteomes" id="UP000037175"/>
    </source>
</evidence>
<dbReference type="PANTHER" id="PTHR43591">
    <property type="entry name" value="METHYLTRANSFERASE"/>
    <property type="match status" value="1"/>
</dbReference>
<dbReference type="Proteomes" id="UP000037175">
    <property type="component" value="Unassembled WGS sequence"/>
</dbReference>
<keyword evidence="2" id="KW-0489">Methyltransferase</keyword>
<accession>A0A0L6W6W4</accession>
<keyword evidence="2" id="KW-0808">Transferase</keyword>
<dbReference type="GO" id="GO:0008757">
    <property type="term" value="F:S-adenosylmethionine-dependent methyltransferase activity"/>
    <property type="evidence" value="ECO:0007669"/>
    <property type="project" value="InterPro"/>
</dbReference>
<dbReference type="InterPro" id="IPR013216">
    <property type="entry name" value="Methyltransf_11"/>
</dbReference>
<reference evidence="3" key="1">
    <citation type="submission" date="2015-07" db="EMBL/GenBank/DDBJ databases">
        <title>Complete Genome of Thermincola ferriacetica strain Z-0001T.</title>
        <authorList>
            <person name="Lusk B."/>
            <person name="Badalamenti J.P."/>
            <person name="Parameswaran P."/>
            <person name="Bond D.R."/>
            <person name="Torres C.I."/>
        </authorList>
    </citation>
    <scope>NUCLEOTIDE SEQUENCE [LARGE SCALE GENOMIC DNA]</scope>
    <source>
        <strain evidence="3">Z-0001</strain>
    </source>
</reference>
<comment type="caution">
    <text evidence="2">The sequence shown here is derived from an EMBL/GenBank/DDBJ whole genome shotgun (WGS) entry which is preliminary data.</text>
</comment>
<feature type="domain" description="Methyltransferase type 11" evidence="1">
    <location>
        <begin position="54"/>
        <end position="149"/>
    </location>
</feature>
<dbReference type="RefSeq" id="WP_052216481.1">
    <property type="nucleotide sequence ID" value="NZ_LGTE01000001.1"/>
</dbReference>
<dbReference type="InterPro" id="IPR029063">
    <property type="entry name" value="SAM-dependent_MTases_sf"/>
</dbReference>